<dbReference type="Gene3D" id="3.40.50.720">
    <property type="entry name" value="NAD(P)-binding Rossmann-like Domain"/>
    <property type="match status" value="1"/>
</dbReference>
<evidence type="ECO:0000256" key="1">
    <source>
        <dbReference type="ARBA" id="ARBA00004141"/>
    </source>
</evidence>
<dbReference type="PANTHER" id="PTHR30576:SF0">
    <property type="entry name" value="UNDECAPRENYL-PHOSPHATE N-ACETYLGALACTOSAMINYL 1-PHOSPHATE TRANSFERASE-RELATED"/>
    <property type="match status" value="1"/>
</dbReference>
<evidence type="ECO:0000256" key="5">
    <source>
        <dbReference type="ARBA" id="ARBA00022989"/>
    </source>
</evidence>
<evidence type="ECO:0000256" key="3">
    <source>
        <dbReference type="ARBA" id="ARBA00022679"/>
    </source>
</evidence>
<evidence type="ECO:0000256" key="7">
    <source>
        <dbReference type="SAM" id="Phobius"/>
    </source>
</evidence>
<dbReference type="SUPFAM" id="SSF51735">
    <property type="entry name" value="NAD(P)-binding Rossmann-fold domains"/>
    <property type="match status" value="1"/>
</dbReference>
<comment type="subcellular location">
    <subcellularLocation>
        <location evidence="1">Membrane</location>
        <topology evidence="1">Multi-pass membrane protein</topology>
    </subcellularLocation>
</comment>
<dbReference type="InterPro" id="IPR003362">
    <property type="entry name" value="Bact_transf"/>
</dbReference>
<evidence type="ECO:0000256" key="2">
    <source>
        <dbReference type="ARBA" id="ARBA00006464"/>
    </source>
</evidence>
<dbReference type="GO" id="GO:0016780">
    <property type="term" value="F:phosphotransferase activity, for other substituted phosphate groups"/>
    <property type="evidence" value="ECO:0007669"/>
    <property type="project" value="TreeGrafter"/>
</dbReference>
<protein>
    <submittedName>
        <fullName evidence="9">Undecaprenyl-phosphate glucose phosphotransferase</fullName>
    </submittedName>
</protein>
<keyword evidence="6 7" id="KW-0472">Membrane</keyword>
<dbReference type="InterPro" id="IPR036291">
    <property type="entry name" value="NAD(P)-bd_dom_sf"/>
</dbReference>
<evidence type="ECO:0000256" key="4">
    <source>
        <dbReference type="ARBA" id="ARBA00022692"/>
    </source>
</evidence>
<evidence type="ECO:0000313" key="9">
    <source>
        <dbReference type="EMBL" id="OMG85460.1"/>
    </source>
</evidence>
<gene>
    <name evidence="9" type="ORF">BIZ92_27330</name>
</gene>
<dbReference type="RefSeq" id="WP_076412632.1">
    <property type="nucleotide sequence ID" value="NZ_AP028040.1"/>
</dbReference>
<feature type="transmembrane region" description="Helical" evidence="7">
    <location>
        <begin position="54"/>
        <end position="75"/>
    </location>
</feature>
<dbReference type="PANTHER" id="PTHR30576">
    <property type="entry name" value="COLANIC BIOSYNTHESIS UDP-GLUCOSE LIPID CARRIER TRANSFERASE"/>
    <property type="match status" value="1"/>
</dbReference>
<dbReference type="Pfam" id="PF02397">
    <property type="entry name" value="Bac_transf"/>
    <property type="match status" value="1"/>
</dbReference>
<evidence type="ECO:0000313" key="10">
    <source>
        <dbReference type="Proteomes" id="UP000187251"/>
    </source>
</evidence>
<dbReference type="GO" id="GO:0016020">
    <property type="term" value="C:membrane"/>
    <property type="evidence" value="ECO:0007669"/>
    <property type="project" value="UniProtKB-SubCell"/>
</dbReference>
<keyword evidence="4 7" id="KW-0812">Transmembrane</keyword>
<evidence type="ECO:0000256" key="6">
    <source>
        <dbReference type="ARBA" id="ARBA00023136"/>
    </source>
</evidence>
<feature type="transmembrane region" description="Helical" evidence="7">
    <location>
        <begin position="117"/>
        <end position="141"/>
    </location>
</feature>
<feature type="domain" description="Bacterial sugar transferase" evidence="8">
    <location>
        <begin position="279"/>
        <end position="460"/>
    </location>
</feature>
<proteinExistence type="inferred from homology"/>
<dbReference type="Pfam" id="PF13727">
    <property type="entry name" value="CoA_binding_3"/>
    <property type="match status" value="1"/>
</dbReference>
<comment type="similarity">
    <text evidence="2">Belongs to the bacterial sugar transferase family.</text>
</comment>
<sequence>MDPSLTDTSARSSRSSYLYRLLDAAIVIICGLAVTELKFSDEAMIDPPQIHLFLIYLCGLGVIALFPAFSLYVSWRGRRLMDLVVRSLAAWTLVFALGILVSFLMHQSASVSRLWAATWFGCAALALAGVRLAAYAVLGAARDRGLDRKRVLLVGFGALGHDLWRRVERYREAGYEVAGIYAEPHENLPPQVRRLHELDALHGFVREHNVREVWIVLPMEAGQELREVLYHLRNDLVDIRWIPDVMSIQLLGHRIGEFLGLPAIQLNSLPAAGVRGLAKEAFDRAFALCALVGLSPLMLTLACLVKLTSRGPVLFTQPRLGVDGKVFHVYKFRTMTVHQEHGVVTQATRDDARVTRIGGFLRRTSLDELPQFLNVLRGDMSVVGPRPHALEHNELYKDLVQRYMMRHRVKPGITGWAQVNGLRGQTDTLRKMSDRVEHDIYYIQHWTFRMDLMIIARTAVSGWTGRNVY</sequence>
<dbReference type="OrthoDB" id="9808602at2"/>
<feature type="transmembrane region" description="Helical" evidence="7">
    <location>
        <begin position="17"/>
        <end position="34"/>
    </location>
</feature>
<feature type="transmembrane region" description="Helical" evidence="7">
    <location>
        <begin position="87"/>
        <end position="105"/>
    </location>
</feature>
<name>A0A1R1JSR3_ALCXX</name>
<keyword evidence="5 7" id="KW-1133">Transmembrane helix</keyword>
<reference evidence="9 10" key="1">
    <citation type="submission" date="2016-09" db="EMBL/GenBank/DDBJ databases">
        <title>Phylogenomics of Achromobacter.</title>
        <authorList>
            <person name="Jeukens J."/>
            <person name="Freschi L."/>
            <person name="Vincent A.T."/>
            <person name="Emond-Rheault J.-G."/>
            <person name="Kukavica-Ibrulj I."/>
            <person name="Charette S.J."/>
            <person name="Levesque R.C."/>
        </authorList>
    </citation>
    <scope>NUCLEOTIDE SEQUENCE [LARGE SCALE GENOMIC DNA]</scope>
    <source>
        <strain evidence="9 10">AUS488</strain>
    </source>
</reference>
<dbReference type="EMBL" id="MJMN01000016">
    <property type="protein sequence ID" value="OMG85460.1"/>
    <property type="molecule type" value="Genomic_DNA"/>
</dbReference>
<evidence type="ECO:0000259" key="8">
    <source>
        <dbReference type="Pfam" id="PF02397"/>
    </source>
</evidence>
<feature type="transmembrane region" description="Helical" evidence="7">
    <location>
        <begin position="285"/>
        <end position="307"/>
    </location>
</feature>
<dbReference type="Proteomes" id="UP000187251">
    <property type="component" value="Unassembled WGS sequence"/>
</dbReference>
<dbReference type="AlphaFoldDB" id="A0A1R1JSR3"/>
<keyword evidence="3 9" id="KW-0808">Transferase</keyword>
<dbReference type="NCBIfam" id="TIGR03025">
    <property type="entry name" value="EPS_sugtrans"/>
    <property type="match status" value="1"/>
</dbReference>
<dbReference type="NCBIfam" id="TIGR03023">
    <property type="entry name" value="WcaJ_sugtrans"/>
    <property type="match status" value="1"/>
</dbReference>
<dbReference type="InterPro" id="IPR017473">
    <property type="entry name" value="Undecaprenyl-P_gluc_Ptfrase"/>
</dbReference>
<organism evidence="9 10">
    <name type="scientific">Alcaligenes xylosoxydans xylosoxydans</name>
    <name type="common">Achromobacter xylosoxidans</name>
    <dbReference type="NCBI Taxonomy" id="85698"/>
    <lineage>
        <taxon>Bacteria</taxon>
        <taxon>Pseudomonadati</taxon>
        <taxon>Pseudomonadota</taxon>
        <taxon>Betaproteobacteria</taxon>
        <taxon>Burkholderiales</taxon>
        <taxon>Alcaligenaceae</taxon>
        <taxon>Achromobacter</taxon>
    </lineage>
</organism>
<comment type="caution">
    <text evidence="9">The sequence shown here is derived from an EMBL/GenBank/DDBJ whole genome shotgun (WGS) entry which is preliminary data.</text>
</comment>
<accession>A0A1R1JSR3</accession>
<dbReference type="InterPro" id="IPR017475">
    <property type="entry name" value="EPS_sugar_tfrase"/>
</dbReference>